<comment type="caution">
    <text evidence="2">The sequence shown here is derived from an EMBL/GenBank/DDBJ whole genome shotgun (WGS) entry which is preliminary data.</text>
</comment>
<dbReference type="EMBL" id="LAZR01018584">
    <property type="protein sequence ID" value="KKL95839.1"/>
    <property type="molecule type" value="Genomic_DNA"/>
</dbReference>
<sequence>KEVRVAEYYRKISRERELLLMSDGAVVFRDEIANIIDEKEAQGVTIKKSRKVKGSVIEWFKLFGDGILEGPIEYPWKYIPVVPLYGKRINIEGDWKVKGLTRNAKDPQRSYNYIRSVITEKALLAPKFNYILTPEEIKGYQDWWNNAHSSASPYILFNPDPSQGNRRPEPVNPSPVPIELVTIAQMDAEDIKTATGKFDASLGAPSNETSGVAIRERKIEGDVGSFVYIDNLTKSIEFTGEILVDMIPYIYDKERTIRILGEDGAEDFVTLNEKVLDEDGGETTNNDLSVGNYDVVVTVGPSFTTQRVEANEAISAIGQQFPDIYRIGADIFMKNLDIQGSAELERRFRKIGIQEGVIEPTEEEKAEMQPKEPSEAEKLSLAELAGKVQKLAAQIEELDAKSESERAKAAESEVDAKVKIAEFLRGDNENQPEKQVRVS</sequence>
<accession>A0A0F9GAH5</accession>
<evidence type="ECO:0000313" key="2">
    <source>
        <dbReference type="EMBL" id="KKL95839.1"/>
    </source>
</evidence>
<dbReference type="AlphaFoldDB" id="A0A0F9GAH5"/>
<name>A0A0F9GAH5_9ZZZZ</name>
<proteinExistence type="predicted"/>
<keyword evidence="1" id="KW-0175">Coiled coil</keyword>
<organism evidence="2">
    <name type="scientific">marine sediment metagenome</name>
    <dbReference type="NCBI Taxonomy" id="412755"/>
    <lineage>
        <taxon>unclassified sequences</taxon>
        <taxon>metagenomes</taxon>
        <taxon>ecological metagenomes</taxon>
    </lineage>
</organism>
<gene>
    <name evidence="2" type="ORF">LCGC14_1850560</name>
</gene>
<protein>
    <submittedName>
        <fullName evidence="2">Uncharacterized protein</fullName>
    </submittedName>
</protein>
<reference evidence="2" key="1">
    <citation type="journal article" date="2015" name="Nature">
        <title>Complex archaea that bridge the gap between prokaryotes and eukaryotes.</title>
        <authorList>
            <person name="Spang A."/>
            <person name="Saw J.H."/>
            <person name="Jorgensen S.L."/>
            <person name="Zaremba-Niedzwiedzka K."/>
            <person name="Martijn J."/>
            <person name="Lind A.E."/>
            <person name="van Eijk R."/>
            <person name="Schleper C."/>
            <person name="Guy L."/>
            <person name="Ettema T.J."/>
        </authorList>
    </citation>
    <scope>NUCLEOTIDE SEQUENCE</scope>
</reference>
<feature type="coiled-coil region" evidence="1">
    <location>
        <begin position="381"/>
        <end position="415"/>
    </location>
</feature>
<dbReference type="Pfam" id="PF16510">
    <property type="entry name" value="P22_portal"/>
    <property type="match status" value="1"/>
</dbReference>
<dbReference type="InterPro" id="IPR032427">
    <property type="entry name" value="P22_portal"/>
</dbReference>
<feature type="non-terminal residue" evidence="2">
    <location>
        <position position="1"/>
    </location>
</feature>
<evidence type="ECO:0000256" key="1">
    <source>
        <dbReference type="SAM" id="Coils"/>
    </source>
</evidence>